<dbReference type="InterPro" id="IPR000719">
    <property type="entry name" value="Prot_kinase_dom"/>
</dbReference>
<dbReference type="SUPFAM" id="SSF56112">
    <property type="entry name" value="Protein kinase-like (PK-like)"/>
    <property type="match status" value="1"/>
</dbReference>
<feature type="domain" description="Protein kinase" evidence="1">
    <location>
        <begin position="1"/>
        <end position="84"/>
    </location>
</feature>
<dbReference type="GO" id="GO:0005524">
    <property type="term" value="F:ATP binding"/>
    <property type="evidence" value="ECO:0007669"/>
    <property type="project" value="InterPro"/>
</dbReference>
<dbReference type="STRING" id="658196.A0A397SLN2"/>
<gene>
    <name evidence="2" type="ORF">C1645_829110</name>
</gene>
<dbReference type="InterPro" id="IPR001245">
    <property type="entry name" value="Ser-Thr/Tyr_kinase_cat_dom"/>
</dbReference>
<dbReference type="PROSITE" id="PS50011">
    <property type="entry name" value="PROTEIN_KINASE_DOM"/>
    <property type="match status" value="1"/>
</dbReference>
<dbReference type="InterPro" id="IPR011009">
    <property type="entry name" value="Kinase-like_dom_sf"/>
</dbReference>
<dbReference type="EMBL" id="QKYT01000357">
    <property type="protein sequence ID" value="RIA86552.1"/>
    <property type="molecule type" value="Genomic_DNA"/>
</dbReference>
<dbReference type="OrthoDB" id="4062651at2759"/>
<dbReference type="GO" id="GO:0004672">
    <property type="term" value="F:protein kinase activity"/>
    <property type="evidence" value="ECO:0007669"/>
    <property type="project" value="InterPro"/>
</dbReference>
<comment type="caution">
    <text evidence="2">The sequence shown here is derived from an EMBL/GenBank/DDBJ whole genome shotgun (WGS) entry which is preliminary data.</text>
</comment>
<evidence type="ECO:0000313" key="2">
    <source>
        <dbReference type="EMBL" id="RIA86552.1"/>
    </source>
</evidence>
<evidence type="ECO:0000313" key="3">
    <source>
        <dbReference type="Proteomes" id="UP000265703"/>
    </source>
</evidence>
<evidence type="ECO:0000259" key="1">
    <source>
        <dbReference type="PROSITE" id="PS50011"/>
    </source>
</evidence>
<organism evidence="2 3">
    <name type="scientific">Glomus cerebriforme</name>
    <dbReference type="NCBI Taxonomy" id="658196"/>
    <lineage>
        <taxon>Eukaryota</taxon>
        <taxon>Fungi</taxon>
        <taxon>Fungi incertae sedis</taxon>
        <taxon>Mucoromycota</taxon>
        <taxon>Glomeromycotina</taxon>
        <taxon>Glomeromycetes</taxon>
        <taxon>Glomerales</taxon>
        <taxon>Glomeraceae</taxon>
        <taxon>Glomus</taxon>
    </lineage>
</organism>
<dbReference type="Gene3D" id="1.10.510.10">
    <property type="entry name" value="Transferase(Phosphotransferase) domain 1"/>
    <property type="match status" value="1"/>
</dbReference>
<keyword evidence="3" id="KW-1185">Reference proteome</keyword>
<protein>
    <recommendedName>
        <fullName evidence="1">Protein kinase domain-containing protein</fullName>
    </recommendedName>
</protein>
<accession>A0A397SLN2</accession>
<reference evidence="2 3" key="1">
    <citation type="submission" date="2018-06" db="EMBL/GenBank/DDBJ databases">
        <title>Comparative genomics reveals the genomic features of Rhizophagus irregularis, R. cerebriforme, R. diaphanum and Gigaspora rosea, and their symbiotic lifestyle signature.</title>
        <authorList>
            <person name="Morin E."/>
            <person name="San Clemente H."/>
            <person name="Chen E.C.H."/>
            <person name="De La Providencia I."/>
            <person name="Hainaut M."/>
            <person name="Kuo A."/>
            <person name="Kohler A."/>
            <person name="Murat C."/>
            <person name="Tang N."/>
            <person name="Roy S."/>
            <person name="Loubradou J."/>
            <person name="Henrissat B."/>
            <person name="Grigoriev I.V."/>
            <person name="Corradi N."/>
            <person name="Roux C."/>
            <person name="Martin F.M."/>
        </authorList>
    </citation>
    <scope>NUCLEOTIDE SEQUENCE [LARGE SCALE GENOMIC DNA]</scope>
    <source>
        <strain evidence="2 3">DAOM 227022</strain>
    </source>
</reference>
<proteinExistence type="predicted"/>
<dbReference type="Pfam" id="PF07714">
    <property type="entry name" value="PK_Tyr_Ser-Thr"/>
    <property type="match status" value="1"/>
</dbReference>
<sequence length="112" mass="13464">MAPEVIRNEPYTSASDIYSLSMIMWEFSSSISPFNNIEHDHQLSLNPFKRLTIMDLENIISQCLRCVNEYYKLNDENYEGKEIIMQVSSDIDIRYIRNYFTPYIEQRQKYFI</sequence>
<dbReference type="AlphaFoldDB" id="A0A397SLN2"/>
<name>A0A397SLN2_9GLOM</name>
<dbReference type="Proteomes" id="UP000265703">
    <property type="component" value="Unassembled WGS sequence"/>
</dbReference>